<dbReference type="RefSeq" id="WP_380711931.1">
    <property type="nucleotide sequence ID" value="NZ_JBHUML010000002.1"/>
</dbReference>
<comment type="caution">
    <text evidence="1">The sequence shown here is derived from an EMBL/GenBank/DDBJ whole genome shotgun (WGS) entry which is preliminary data.</text>
</comment>
<name>A0ABW5SZP2_9BACI</name>
<dbReference type="EMBL" id="JBHUML010000002">
    <property type="protein sequence ID" value="MFD2704654.1"/>
    <property type="molecule type" value="Genomic_DNA"/>
</dbReference>
<organism evidence="1 2">
    <name type="scientific">Salibacterium lacus</name>
    <dbReference type="NCBI Taxonomy" id="1898109"/>
    <lineage>
        <taxon>Bacteria</taxon>
        <taxon>Bacillati</taxon>
        <taxon>Bacillota</taxon>
        <taxon>Bacilli</taxon>
        <taxon>Bacillales</taxon>
        <taxon>Bacillaceae</taxon>
    </lineage>
</organism>
<evidence type="ECO:0000313" key="1">
    <source>
        <dbReference type="EMBL" id="MFD2704654.1"/>
    </source>
</evidence>
<dbReference type="Proteomes" id="UP001597520">
    <property type="component" value="Unassembled WGS sequence"/>
</dbReference>
<proteinExistence type="predicted"/>
<reference evidence="2" key="1">
    <citation type="journal article" date="2019" name="Int. J. Syst. Evol. Microbiol.">
        <title>The Global Catalogue of Microorganisms (GCM) 10K type strain sequencing project: providing services to taxonomists for standard genome sequencing and annotation.</title>
        <authorList>
            <consortium name="The Broad Institute Genomics Platform"/>
            <consortium name="The Broad Institute Genome Sequencing Center for Infectious Disease"/>
            <person name="Wu L."/>
            <person name="Ma J."/>
        </authorList>
    </citation>
    <scope>NUCLEOTIDE SEQUENCE [LARGE SCALE GENOMIC DNA]</scope>
    <source>
        <strain evidence="2">KCTC 33792</strain>
    </source>
</reference>
<gene>
    <name evidence="1" type="ORF">ACFSUB_04190</name>
</gene>
<evidence type="ECO:0000313" key="2">
    <source>
        <dbReference type="Proteomes" id="UP001597520"/>
    </source>
</evidence>
<keyword evidence="2" id="KW-1185">Reference proteome</keyword>
<sequence>MDVTLYCYRKGRETLRKETAKLERQKAKISEELFGMTDENSTVRRRANKRMRLSQIGEDLRRKYEYIEEIDRLIDAKSPPSAGN</sequence>
<protein>
    <submittedName>
        <fullName evidence="1">Uncharacterized protein</fullName>
    </submittedName>
</protein>
<accession>A0ABW5SZP2</accession>